<evidence type="ECO:0000313" key="14">
    <source>
        <dbReference type="Proteomes" id="UP001222027"/>
    </source>
</evidence>
<evidence type="ECO:0000259" key="10">
    <source>
        <dbReference type="Pfam" id="PF02892"/>
    </source>
</evidence>
<keyword evidence="14" id="KW-1185">Reference proteome</keyword>
<evidence type="ECO:0000259" key="12">
    <source>
        <dbReference type="Pfam" id="PF14372"/>
    </source>
</evidence>
<evidence type="ECO:0000256" key="7">
    <source>
        <dbReference type="ARBA" id="ARBA00023125"/>
    </source>
</evidence>
<feature type="domain" description="hAT-like transposase RNase-H fold" evidence="12">
    <location>
        <begin position="455"/>
        <end position="534"/>
    </location>
</feature>
<keyword evidence="8" id="KW-0804">Transcription</keyword>
<evidence type="ECO:0000256" key="9">
    <source>
        <dbReference type="ARBA" id="ARBA00023242"/>
    </source>
</evidence>
<proteinExistence type="predicted"/>
<gene>
    <name evidence="13" type="ORF">OPV22_019814</name>
</gene>
<dbReference type="GO" id="GO:0008270">
    <property type="term" value="F:zinc ion binding"/>
    <property type="evidence" value="ECO:0007669"/>
    <property type="project" value="UniProtKB-KW"/>
</dbReference>
<dbReference type="PANTHER" id="PTHR46481">
    <property type="entry name" value="ZINC FINGER BED DOMAIN-CONTAINING PROTEIN 4"/>
    <property type="match status" value="1"/>
</dbReference>
<feature type="domain" description="BED-type" evidence="10">
    <location>
        <begin position="90"/>
        <end position="131"/>
    </location>
</feature>
<comment type="subunit">
    <text evidence="2">Homodimer.</text>
</comment>
<dbReference type="AlphaFoldDB" id="A0AAV8QK24"/>
<organism evidence="13 14">
    <name type="scientific">Ensete ventricosum</name>
    <name type="common">Abyssinian banana</name>
    <name type="synonym">Musa ensete</name>
    <dbReference type="NCBI Taxonomy" id="4639"/>
    <lineage>
        <taxon>Eukaryota</taxon>
        <taxon>Viridiplantae</taxon>
        <taxon>Streptophyta</taxon>
        <taxon>Embryophyta</taxon>
        <taxon>Tracheophyta</taxon>
        <taxon>Spermatophyta</taxon>
        <taxon>Magnoliopsida</taxon>
        <taxon>Liliopsida</taxon>
        <taxon>Zingiberales</taxon>
        <taxon>Musaceae</taxon>
        <taxon>Ensete</taxon>
    </lineage>
</organism>
<dbReference type="InterPro" id="IPR008906">
    <property type="entry name" value="HATC_C_dom"/>
</dbReference>
<comment type="subcellular location">
    <subcellularLocation>
        <location evidence="1">Nucleus</location>
    </subcellularLocation>
</comment>
<evidence type="ECO:0008006" key="15">
    <source>
        <dbReference type="Google" id="ProtNLM"/>
    </source>
</evidence>
<dbReference type="PANTHER" id="PTHR46481:SF7">
    <property type="entry name" value="ZINC FINGER BED DOMAIN-CONTAINING PROTEIN RICESLEEPER 2-LIKE"/>
    <property type="match status" value="1"/>
</dbReference>
<dbReference type="Pfam" id="PF05699">
    <property type="entry name" value="Dimer_Tnp_hAT"/>
    <property type="match status" value="1"/>
</dbReference>
<dbReference type="GO" id="GO:0046983">
    <property type="term" value="F:protein dimerization activity"/>
    <property type="evidence" value="ECO:0007669"/>
    <property type="project" value="InterPro"/>
</dbReference>
<evidence type="ECO:0000313" key="13">
    <source>
        <dbReference type="EMBL" id="KAJ8476087.1"/>
    </source>
</evidence>
<dbReference type="InterPro" id="IPR003656">
    <property type="entry name" value="Znf_BED"/>
</dbReference>
<keyword evidence="5" id="KW-0862">Zinc</keyword>
<dbReference type="InterPro" id="IPR052035">
    <property type="entry name" value="ZnF_BED_domain_contain"/>
</dbReference>
<dbReference type="Proteomes" id="UP001222027">
    <property type="component" value="Unassembled WGS sequence"/>
</dbReference>
<keyword evidence="7" id="KW-0238">DNA-binding</keyword>
<dbReference type="Pfam" id="PF14372">
    <property type="entry name" value="hAT-like_RNase-H"/>
    <property type="match status" value="1"/>
</dbReference>
<keyword evidence="6" id="KW-0805">Transcription regulation</keyword>
<dbReference type="GO" id="GO:0003677">
    <property type="term" value="F:DNA binding"/>
    <property type="evidence" value="ECO:0007669"/>
    <property type="project" value="UniProtKB-KW"/>
</dbReference>
<keyword evidence="4" id="KW-0863">Zinc-finger</keyword>
<evidence type="ECO:0000256" key="3">
    <source>
        <dbReference type="ARBA" id="ARBA00022723"/>
    </source>
</evidence>
<dbReference type="SMART" id="SM00614">
    <property type="entry name" value="ZnF_BED"/>
    <property type="match status" value="1"/>
</dbReference>
<name>A0AAV8QK24_ENSVE</name>
<dbReference type="SUPFAM" id="SSF53098">
    <property type="entry name" value="Ribonuclease H-like"/>
    <property type="match status" value="1"/>
</dbReference>
<keyword evidence="9" id="KW-0539">Nucleus</keyword>
<evidence type="ECO:0000256" key="4">
    <source>
        <dbReference type="ARBA" id="ARBA00022771"/>
    </source>
</evidence>
<dbReference type="InterPro" id="IPR012337">
    <property type="entry name" value="RNaseH-like_sf"/>
</dbReference>
<feature type="domain" description="HAT C-terminal dimerisation" evidence="11">
    <location>
        <begin position="592"/>
        <end position="672"/>
    </location>
</feature>
<evidence type="ECO:0000256" key="6">
    <source>
        <dbReference type="ARBA" id="ARBA00023015"/>
    </source>
</evidence>
<evidence type="ECO:0000256" key="5">
    <source>
        <dbReference type="ARBA" id="ARBA00022833"/>
    </source>
</evidence>
<sequence length="700" mass="79773">MLYGRMNGPRFGDGIIYYESQRQNDEDLAHTVYPDAFAPFCYESWVVETKALMDMALVPSVATADVVLGLSEKGNAGPSLKPRKKSMTSLYLKFFETSPDGKSRRCKFCKQSYSITTATGNLGRHLSHRHPGYDRLGDAGQQVQQAVVTPKKPQPQVKPSTDLDHLNWLLLKWLTGTSVPPNLEDEVFLNSFRFLNPSVRIWPKEKVQAVTLEVFRSMREDVKASLQNVNSKVSIALDFWTSFEQIFYMSVKCQWIDDNWSLHKVLLDVCHIPYPCTGSDILTAITKVLTMFNIDRKILCCTSDNSPQAVQACHALKEELDAHSLPFFYIPCAARTLNLIIEDGLRTPKPILSKIRDFVLEVNSCADIAEDFKQLMALYQESSWKFPLDSSTSWSGDYAMLDIVRKAPNAMDSTIKKHEETFSSRNLLLSTTEKSVVNILLSYLEPFHKITTNISTSKVPTVGLVLFFMDHVFELISSCRDSCRQEWLKSVADDMAKRARSFCTQAYNFYNFMAAILDPRIKKELIPENLNSEKNLEEARSYFTRYYPINQFPIMANGFGTHDTTDEENVVSFAEEIARKRRRASMSTAADELSQFLSEPPLPIATDILDWWKVNSTRYPRLSVMARDYLAVQGTSVEPDELFTSKGDDVHKKQFCLPYSSMQSFMCINSWVQSGYKFKFRMTEINFEKLVESSADGVKS</sequence>
<evidence type="ECO:0000256" key="2">
    <source>
        <dbReference type="ARBA" id="ARBA00011738"/>
    </source>
</evidence>
<accession>A0AAV8QK24</accession>
<evidence type="ECO:0000256" key="1">
    <source>
        <dbReference type="ARBA" id="ARBA00004123"/>
    </source>
</evidence>
<protein>
    <recommendedName>
        <fullName evidence="15">BED-type domain-containing protein</fullName>
    </recommendedName>
</protein>
<dbReference type="EMBL" id="JAQQAF010000006">
    <property type="protein sequence ID" value="KAJ8476087.1"/>
    <property type="molecule type" value="Genomic_DNA"/>
</dbReference>
<evidence type="ECO:0000256" key="8">
    <source>
        <dbReference type="ARBA" id="ARBA00023163"/>
    </source>
</evidence>
<evidence type="ECO:0000259" key="11">
    <source>
        <dbReference type="Pfam" id="PF05699"/>
    </source>
</evidence>
<dbReference type="Pfam" id="PF02892">
    <property type="entry name" value="zf-BED"/>
    <property type="match status" value="1"/>
</dbReference>
<reference evidence="13 14" key="1">
    <citation type="submission" date="2022-12" db="EMBL/GenBank/DDBJ databases">
        <title>Chromosome-scale assembly of the Ensete ventricosum genome.</title>
        <authorList>
            <person name="Dussert Y."/>
            <person name="Stocks J."/>
            <person name="Wendawek A."/>
            <person name="Woldeyes F."/>
            <person name="Nichols R.A."/>
            <person name="Borrell J.S."/>
        </authorList>
    </citation>
    <scope>NUCLEOTIDE SEQUENCE [LARGE SCALE GENOMIC DNA]</scope>
    <source>
        <strain evidence="14">cv. Maze</strain>
        <tissue evidence="13">Seeds</tissue>
    </source>
</reference>
<dbReference type="GO" id="GO:0005634">
    <property type="term" value="C:nucleus"/>
    <property type="evidence" value="ECO:0007669"/>
    <property type="project" value="UniProtKB-SubCell"/>
</dbReference>
<dbReference type="InterPro" id="IPR025525">
    <property type="entry name" value="hAT-like_transposase_RNase-H"/>
</dbReference>
<keyword evidence="3" id="KW-0479">Metal-binding</keyword>
<comment type="caution">
    <text evidence="13">The sequence shown here is derived from an EMBL/GenBank/DDBJ whole genome shotgun (WGS) entry which is preliminary data.</text>
</comment>